<keyword evidence="1" id="KW-0812">Transmembrane</keyword>
<evidence type="ECO:0000256" key="1">
    <source>
        <dbReference type="SAM" id="Phobius"/>
    </source>
</evidence>
<comment type="caution">
    <text evidence="2">The sequence shown here is derived from an EMBL/GenBank/DDBJ whole genome shotgun (WGS) entry which is preliminary data.</text>
</comment>
<keyword evidence="1" id="KW-1133">Transmembrane helix</keyword>
<sequence>MATLTFDTLKFANKLKAAGLPPDQAEAQAEALAEVIELNIQDLVTKDDLTASLKDLEQRLIIKLGGMMVVAVGVIVALVKFIA</sequence>
<feature type="transmembrane region" description="Helical" evidence="1">
    <location>
        <begin position="60"/>
        <end position="82"/>
    </location>
</feature>
<name>A0A3M8RRL9_9PROT</name>
<organism evidence="2">
    <name type="scientific">Acidithiobacillus sulfuriphilus</name>
    <dbReference type="NCBI Taxonomy" id="1867749"/>
    <lineage>
        <taxon>Bacteria</taxon>
        <taxon>Pseudomonadati</taxon>
        <taxon>Pseudomonadota</taxon>
        <taxon>Acidithiobacillia</taxon>
        <taxon>Acidithiobacillales</taxon>
        <taxon>Acidithiobacillaceae</taxon>
        <taxon>Acidithiobacillus</taxon>
    </lineage>
</organism>
<dbReference type="Gene3D" id="1.20.5.340">
    <property type="match status" value="1"/>
</dbReference>
<dbReference type="AlphaFoldDB" id="A0A3M8RRL9"/>
<dbReference type="EMBL" id="RIZI01000099">
    <property type="protein sequence ID" value="RNF71051.1"/>
    <property type="molecule type" value="Genomic_DNA"/>
</dbReference>
<gene>
    <name evidence="2" type="ORF">EC580_01720</name>
</gene>
<reference evidence="2" key="1">
    <citation type="submission" date="2018-10" db="EMBL/GenBank/DDBJ databases">
        <title>Acidithiobacillus sulfuriphilus sp. nov.: an extremely acidophilic sulfur-oxidizing chemolithotroph isolated from a neutral pH environment.</title>
        <authorList>
            <person name="Falagan C."/>
            <person name="Moya-Beltran A."/>
            <person name="Quatrini R."/>
            <person name="Johnson D.B."/>
        </authorList>
    </citation>
    <scope>NUCLEOTIDE SEQUENCE [LARGE SCALE GENOMIC DNA]</scope>
    <source>
        <strain evidence="2">CJ-2</strain>
    </source>
</reference>
<dbReference type="RefSeq" id="WP_123101628.1">
    <property type="nucleotide sequence ID" value="NZ_CP127527.1"/>
</dbReference>
<accession>A0A3M8RRL9</accession>
<proteinExistence type="predicted"/>
<evidence type="ECO:0000313" key="2">
    <source>
        <dbReference type="EMBL" id="RNF71051.1"/>
    </source>
</evidence>
<protein>
    <submittedName>
        <fullName evidence="2">DUF1640 domain-containing protein</fullName>
    </submittedName>
</protein>
<keyword evidence="1" id="KW-0472">Membrane</keyword>